<name>A0A1M5V8S6_9CLOT</name>
<dbReference type="PANTHER" id="PTHR43067">
    <property type="entry name" value="OLIGOPEPTIDE/DIPEPTIDE ABC TRANSPORTER, ATPASE SUBUNIT"/>
    <property type="match status" value="1"/>
</dbReference>
<dbReference type="AlphaFoldDB" id="A0A1M5V8S6"/>
<keyword evidence="1" id="KW-0547">Nucleotide-binding</keyword>
<evidence type="ECO:0000313" key="5">
    <source>
        <dbReference type="Proteomes" id="UP000184526"/>
    </source>
</evidence>
<dbReference type="InterPro" id="IPR027417">
    <property type="entry name" value="P-loop_NTPase"/>
</dbReference>
<dbReference type="PROSITE" id="PS00211">
    <property type="entry name" value="ABC_TRANSPORTER_1"/>
    <property type="match status" value="1"/>
</dbReference>
<accession>A0A1M5V8S6</accession>
<dbReference type="SMART" id="SM00382">
    <property type="entry name" value="AAA"/>
    <property type="match status" value="1"/>
</dbReference>
<dbReference type="OrthoDB" id="9806285at2"/>
<dbReference type="InterPro" id="IPR017871">
    <property type="entry name" value="ABC_transporter-like_CS"/>
</dbReference>
<feature type="domain" description="ABC transporter" evidence="3">
    <location>
        <begin position="7"/>
        <end position="213"/>
    </location>
</feature>
<dbReference type="PROSITE" id="PS50893">
    <property type="entry name" value="ABC_TRANSPORTER_2"/>
    <property type="match status" value="1"/>
</dbReference>
<dbReference type="GO" id="GO:0016887">
    <property type="term" value="F:ATP hydrolysis activity"/>
    <property type="evidence" value="ECO:0007669"/>
    <property type="project" value="InterPro"/>
</dbReference>
<dbReference type="PANTHER" id="PTHR43067:SF3">
    <property type="entry name" value="MALTOSE ABC TRANSPORTER, ATP-BINDING PROTEIN"/>
    <property type="match status" value="1"/>
</dbReference>
<evidence type="ECO:0000256" key="2">
    <source>
        <dbReference type="ARBA" id="ARBA00022840"/>
    </source>
</evidence>
<evidence type="ECO:0000256" key="1">
    <source>
        <dbReference type="ARBA" id="ARBA00022741"/>
    </source>
</evidence>
<dbReference type="Gene3D" id="3.40.50.300">
    <property type="entry name" value="P-loop containing nucleotide triphosphate hydrolases"/>
    <property type="match status" value="1"/>
</dbReference>
<dbReference type="RefSeq" id="WP_072830981.1">
    <property type="nucleotide sequence ID" value="NZ_FQXP01000004.1"/>
</dbReference>
<proteinExistence type="predicted"/>
<keyword evidence="5" id="KW-1185">Reference proteome</keyword>
<dbReference type="EMBL" id="FQXP01000004">
    <property type="protein sequence ID" value="SHH71494.1"/>
    <property type="molecule type" value="Genomic_DNA"/>
</dbReference>
<dbReference type="STRING" id="1121306.SAMN02745196_01166"/>
<dbReference type="Pfam" id="PF00005">
    <property type="entry name" value="ABC_tran"/>
    <property type="match status" value="1"/>
</dbReference>
<sequence>MSCDKVVELIDYRVSYDDGKIINYRNIEIFKNELVGIMGKSGCGKTTLLNSLFALDFRGKREYSCGNILGQDLQSMNHEKYKFISYMPQYSQDALNPLLRIDKIVKLILKCNNISYDENKIIELLKNIDLSEEVLFKHPYELSGGMKQRIVMLISYIKNPEIFILDEPSSALDFITLRAIVDFIKSIRGSRTIVIVSHNKEFLNNLCDRIIYI</sequence>
<dbReference type="Proteomes" id="UP000184526">
    <property type="component" value="Unassembled WGS sequence"/>
</dbReference>
<dbReference type="SUPFAM" id="SSF52540">
    <property type="entry name" value="P-loop containing nucleoside triphosphate hydrolases"/>
    <property type="match status" value="1"/>
</dbReference>
<evidence type="ECO:0000313" key="4">
    <source>
        <dbReference type="EMBL" id="SHH71494.1"/>
    </source>
</evidence>
<dbReference type="GO" id="GO:0005524">
    <property type="term" value="F:ATP binding"/>
    <property type="evidence" value="ECO:0007669"/>
    <property type="project" value="UniProtKB-KW"/>
</dbReference>
<protein>
    <submittedName>
        <fullName evidence="4">ABC transporter</fullName>
    </submittedName>
</protein>
<dbReference type="InterPro" id="IPR003593">
    <property type="entry name" value="AAA+_ATPase"/>
</dbReference>
<organism evidence="4 5">
    <name type="scientific">Clostridium collagenovorans DSM 3089</name>
    <dbReference type="NCBI Taxonomy" id="1121306"/>
    <lineage>
        <taxon>Bacteria</taxon>
        <taxon>Bacillati</taxon>
        <taxon>Bacillota</taxon>
        <taxon>Clostridia</taxon>
        <taxon>Eubacteriales</taxon>
        <taxon>Clostridiaceae</taxon>
        <taxon>Clostridium</taxon>
    </lineage>
</organism>
<keyword evidence="2" id="KW-0067">ATP-binding</keyword>
<reference evidence="4 5" key="1">
    <citation type="submission" date="2016-11" db="EMBL/GenBank/DDBJ databases">
        <authorList>
            <person name="Jaros S."/>
            <person name="Januszkiewicz K."/>
            <person name="Wedrychowicz H."/>
        </authorList>
    </citation>
    <scope>NUCLEOTIDE SEQUENCE [LARGE SCALE GENOMIC DNA]</scope>
    <source>
        <strain evidence="4 5">DSM 3089</strain>
    </source>
</reference>
<dbReference type="InterPro" id="IPR003439">
    <property type="entry name" value="ABC_transporter-like_ATP-bd"/>
</dbReference>
<gene>
    <name evidence="4" type="ORF">SAMN02745196_01166</name>
</gene>
<evidence type="ECO:0000259" key="3">
    <source>
        <dbReference type="PROSITE" id="PS50893"/>
    </source>
</evidence>